<reference evidence="4 5" key="1">
    <citation type="submission" date="2020-02" db="EMBL/GenBank/DDBJ databases">
        <title>Paenibacillus sp. nov., isolated from rhizosphere soil of tomato.</title>
        <authorList>
            <person name="Weon H.-Y."/>
            <person name="Lee S.A."/>
        </authorList>
    </citation>
    <scope>NUCLEOTIDE SEQUENCE [LARGE SCALE GENOMIC DNA]</scope>
    <source>
        <strain evidence="4 5">14171R-81</strain>
    </source>
</reference>
<dbReference type="AlphaFoldDB" id="A0A6C0P607"/>
<dbReference type="Gene3D" id="2.40.420.20">
    <property type="match status" value="1"/>
</dbReference>
<dbReference type="InterPro" id="IPR058625">
    <property type="entry name" value="MdtA-like_BSH"/>
</dbReference>
<evidence type="ECO:0000313" key="4">
    <source>
        <dbReference type="EMBL" id="QHW34014.1"/>
    </source>
</evidence>
<evidence type="ECO:0000256" key="1">
    <source>
        <dbReference type="ARBA" id="ARBA00009477"/>
    </source>
</evidence>
<sequence>MERRKRMLRWAIGLFVLALLLLTYLSTTIQTMALPKVAVEEPSMGSLDLSITEEAYLEPAYSAPLTPLGNWKVTDVHVKKGERVKKGDPLLTFDPAETERTLEDDKTRYKQQQIKLSQLLIGLKPLLREGADSDTIGKQKKDIEAQQLEMEIASRQINDLEKQIHDGRVLRAPFDGVVTTLSAEAGITVSPGQQVCVLASDTSGYQVEIPASGDAASALQIGREAEVVIDGEGFDPLTGKISGIESASEQGAASGDEAGSDAKTITIDIVGTGLSPGLKATVYIEQESGKPGFKIPVTALKADDSGAYVFTVTVKEGPLGSSYFVKKTYVETGDASDDTVVIQSGLMPEERIVTDTSEPLSDGDRVRLE</sequence>
<dbReference type="Pfam" id="PF25917">
    <property type="entry name" value="BSH_RND"/>
    <property type="match status" value="1"/>
</dbReference>
<dbReference type="RefSeq" id="WP_162644011.1">
    <property type="nucleotide sequence ID" value="NZ_CP048286.1"/>
</dbReference>
<dbReference type="GO" id="GO:0015562">
    <property type="term" value="F:efflux transmembrane transporter activity"/>
    <property type="evidence" value="ECO:0007669"/>
    <property type="project" value="TreeGrafter"/>
</dbReference>
<dbReference type="PANTHER" id="PTHR30469">
    <property type="entry name" value="MULTIDRUG RESISTANCE PROTEIN MDTA"/>
    <property type="match status" value="1"/>
</dbReference>
<dbReference type="GO" id="GO:1990281">
    <property type="term" value="C:efflux pump complex"/>
    <property type="evidence" value="ECO:0007669"/>
    <property type="project" value="TreeGrafter"/>
</dbReference>
<proteinExistence type="inferred from homology"/>
<gene>
    <name evidence="4" type="ORF">GZH47_26625</name>
</gene>
<comment type="similarity">
    <text evidence="1">Belongs to the membrane fusion protein (MFP) (TC 8.A.1) family.</text>
</comment>
<evidence type="ECO:0000256" key="2">
    <source>
        <dbReference type="SAM" id="Coils"/>
    </source>
</evidence>
<dbReference type="NCBIfam" id="TIGR01730">
    <property type="entry name" value="RND_mfp"/>
    <property type="match status" value="1"/>
</dbReference>
<dbReference type="EMBL" id="CP048286">
    <property type="protein sequence ID" value="QHW34014.1"/>
    <property type="molecule type" value="Genomic_DNA"/>
</dbReference>
<dbReference type="KEGG" id="prz:GZH47_26625"/>
<feature type="domain" description="Multidrug resistance protein MdtA-like barrel-sandwich hybrid" evidence="3">
    <location>
        <begin position="72"/>
        <end position="195"/>
    </location>
</feature>
<organism evidence="4 5">
    <name type="scientific">Paenibacillus rhizovicinus</name>
    <dbReference type="NCBI Taxonomy" id="2704463"/>
    <lineage>
        <taxon>Bacteria</taxon>
        <taxon>Bacillati</taxon>
        <taxon>Bacillota</taxon>
        <taxon>Bacilli</taxon>
        <taxon>Bacillales</taxon>
        <taxon>Paenibacillaceae</taxon>
        <taxon>Paenibacillus</taxon>
    </lineage>
</organism>
<dbReference type="PANTHER" id="PTHR30469:SF15">
    <property type="entry name" value="HLYD FAMILY OF SECRETION PROTEINS"/>
    <property type="match status" value="1"/>
</dbReference>
<feature type="coiled-coil region" evidence="2">
    <location>
        <begin position="136"/>
        <end position="163"/>
    </location>
</feature>
<dbReference type="Gene3D" id="2.40.50.100">
    <property type="match status" value="2"/>
</dbReference>
<dbReference type="Proteomes" id="UP000479114">
    <property type="component" value="Chromosome"/>
</dbReference>
<keyword evidence="2" id="KW-0175">Coiled coil</keyword>
<keyword evidence="5" id="KW-1185">Reference proteome</keyword>
<evidence type="ECO:0000259" key="3">
    <source>
        <dbReference type="Pfam" id="PF25917"/>
    </source>
</evidence>
<dbReference type="SUPFAM" id="SSF111369">
    <property type="entry name" value="HlyD-like secretion proteins"/>
    <property type="match status" value="1"/>
</dbReference>
<protein>
    <submittedName>
        <fullName evidence="4">Efflux RND transporter periplasmic adaptor subunit</fullName>
    </submittedName>
</protein>
<evidence type="ECO:0000313" key="5">
    <source>
        <dbReference type="Proteomes" id="UP000479114"/>
    </source>
</evidence>
<accession>A0A6C0P607</accession>
<dbReference type="InterPro" id="IPR006143">
    <property type="entry name" value="RND_pump_MFP"/>
</dbReference>
<name>A0A6C0P607_9BACL</name>